<evidence type="ECO:0000313" key="4">
    <source>
        <dbReference type="Proteomes" id="UP000307956"/>
    </source>
</evidence>
<dbReference type="NCBIfam" id="TIGR03661">
    <property type="entry name" value="T1SS_VCA0849"/>
    <property type="match status" value="1"/>
</dbReference>
<evidence type="ECO:0000259" key="2">
    <source>
        <dbReference type="PROSITE" id="PS50234"/>
    </source>
</evidence>
<gene>
    <name evidence="3" type="ORF">E6O51_21240</name>
</gene>
<dbReference type="PROSITE" id="PS00330">
    <property type="entry name" value="HEMOLYSIN_CALCIUM"/>
    <property type="match status" value="2"/>
</dbReference>
<dbReference type="SUPFAM" id="SSF53300">
    <property type="entry name" value="vWA-like"/>
    <property type="match status" value="1"/>
</dbReference>
<dbReference type="Pfam" id="PF13519">
    <property type="entry name" value="VWA_2"/>
    <property type="match status" value="1"/>
</dbReference>
<feature type="domain" description="VWFA" evidence="2">
    <location>
        <begin position="2136"/>
        <end position="2305"/>
    </location>
</feature>
<name>A0A4S4A8U7_9RHOO</name>
<reference evidence="3 4" key="1">
    <citation type="submission" date="2019-04" db="EMBL/GenBank/DDBJ databases">
        <title>Azoarcus rhizosphaerae sp. nov. isolated from rhizosphere of Ficus religiosa.</title>
        <authorList>
            <person name="Lin S.-Y."/>
            <person name="Hameed A."/>
            <person name="Hsu Y.-H."/>
            <person name="Young C.-C."/>
        </authorList>
    </citation>
    <scope>NUCLEOTIDE SEQUENCE [LARGE SCALE GENOMIC DNA]</scope>
    <source>
        <strain evidence="3 4">CC-YHH848</strain>
    </source>
</reference>
<dbReference type="SUPFAM" id="SSF141072">
    <property type="entry name" value="CalX-like"/>
    <property type="match status" value="2"/>
</dbReference>
<evidence type="ECO:0000313" key="3">
    <source>
        <dbReference type="EMBL" id="THF54992.1"/>
    </source>
</evidence>
<dbReference type="CDD" id="cd00198">
    <property type="entry name" value="vWFA"/>
    <property type="match status" value="1"/>
</dbReference>
<sequence>MATSQPVATVVAVTGHAFARDTEGNMRPLKADDALLEGETIVTSAGGRVELATLDGELLAIGEQQTVTVTAELSEGTRPQAPDAALADGTVEQVIQALETGANLDDVLEAPAAGLGGGGGGEGSSFVRLLRITEGVDPLAFQFDPATIEEYEELREGIAESQDSSGSGDTPSSPVPPVIATATLGDVTVSEGEPAATITVALDKPVTGSPLVITLSNGATITIGVGETTGTSTPFPVQGDDVYKDGESYQVSITDVSGGGFDDVVTSDTATVTVEDTVDTVTVSIVANGDVTEAEQPGFTVRVSEALDRDLTVTLSNGDTVTIPAGSTEALYELPAQGDDVYEDGDTVELSVSGASVVGAEFEDLVLDPTVATVTVSDTVDTTAITLSDVSVDEGTGTATITATVGAAVTGSPLVITLSNGATITIGVGETTGTSTEFAVQADDVYVDGESYEVSITGTSGGNFEALDTTDTATVTVSDTTDTTAITLSDVSVDEGTGTATITATVGAAVTDSPLVITLSNGATVTIGIGETTGTSTAFAVQGEDVYVDGESYAVSITGTTGGNYEALDTSDTATVTVSDTVDTTAITLSDVSVDEGTGTATITATVGAAVTDSPLVITLSNGATITIGVGETTGTSTEFTVQGDDVYVDGESYAVSITGTTGGNFEALDTSDTATVTVSDTVDTTAVTLSDVSVDEGTGTATITATVGAAVTESPLVITLSNGATITIGVGETTGTSTAFAVQADDVYNDGESYELSITGTTGGNFEALDTTDTATVTVSDTVDTTAITLSDVSVDEGIGTATITATVGAAVTDSPLVITLSNGATITIGVGETTGTSTAFAVQGDDVYNDGESYEVSITGTTGGNYEALNTSDTATVTVSDTVDTTVITLSDVSVDEGAGTATITATVGAAVTDSPLVITLSNGATITIGVGETTGTSTEFAVQGDDVYNDGESYTVSITGTTGGNFEALDTTDTATVTVTDTTDTTAITLSDVSVDEGVGTATITATVGAAVTDSPLVITLSNGATITIGVGETTGTSTAFAVQGDDVYNDGESYEVSITGTSGGNFEALDTSDTATVTVTDTPDTTAITLSDVSVDEGTGTATITATVGAAVTDSPLVITLSNGATITIGVGETTGTSTAFAVQGEDVYVDGESYEVSITGTTGGNFEALDTTDTATVTVSDTTDTVTVSIVANGDVTEAEQPGFTVQVSEALDRDLTVTLSNGDTVTIVAGSTEALYELPAQGDDVYKDGDTVELSVSDASVVDATFEDLVLDPTVATVTVSDTVDTTAITLSDVSVDEGTGTVSITATVGAAVTGAPLVITLSNGATITIGVGETTGTSTEFAVQGDDVYNDGESYEVSITGASGGNYEALDTTDTATVTVTDTPDTTAITLSDVSVDEGAGTATITATVGAAVTESPLVITLSNGATITIGVGETTGTSTAFAVQGDDVYNDGESYSVSITGTTGGNYEALDTSDTATVTVSDTTNTVTVSIVANGDVTEAEQPGFTVQVSEALDRDLTVTLSNGDTVTIVAGSTEALYELPAQGDDVYKDGDTVELSVTGATVPDATFEDLVFDPTVATVTVTDTTDTTTITLSDVSVDEGAGTATITATVGAAVTDSPLVITLSNGATITIGVGETTGTSTAFAVQADDVYNDGESYTVSITGTSGGNFEALDTSDTATVTVTDTTDTTAITLSDVSVDEGTGTATITATVGAAVTESPLVITLSNGATITIGVGETTGTSTAFAVQGDDVYNDGESYTVSITGTTGGNYEALDISDTATVTVSDTTDTVTVSIVSDGDVTEAQQPSFTVSVSQALDKNLTVTLSNGDTVTIAAGETEAQYQLPAQGDDVYKDGDTVELSVTGATVPDATFEDLQISPATATVTITDTTDTTAITLGDATAAEGGTATITATVGAAVTGSPLVITLSNGATITIGVGQTTGTSTSFAVANAEDVYLDAGSYPVSITGTTGGNFEALDTTDTATVTVADTIDAVSATLTANTGEVPINGGSVEFTVTLGEPAADGHPVTVNLSNGQQITIAGGASSGSVTVAYGAGDMEGGAETVTISSVSGGNFENLVGAGEVALSQEQLLKNDNDDSTIVAGGGNDVVLADQGGSEIIDNPGDSYNIALLVDTSGSMGDRMGDSTRMALTKAALKNFVDSLTGHDGTINIALIGFAGNSQTSVKISIEGFGEDDLNDLYDAIDALRANGGTNYEAGFNETVEWFDSQPAADHNLTYFLTDGDPTYYLDGSSQGGSGSSTNAETLRQSIDAFEALGDISTVKAIGIGEGINEEYLKFFDNTDVTGQHSVAFGTVTTDLATFNSGGPGPLGALSDWTVREGSDGVVSLQGTYNRNLRIDDTSDNGGQPAIVESRAFEVVVDGTHFRFDVGHNGRSSGDSFRWEVQRLNGADWETVSSGTRNSDGTVTTDSVDAGTYRFVFTVEDNSSRNDYRVDIDNIEQRSPDLVTGPGGTVDIVHSADDLAAALQGGSSELDLEAAGEDTVYGGAGDDIIFGDVINTDGLDWSSLGGRPESLPDGSGVKALKAYLQALNGEPPTDADIYTYLRDHHEEFNVAGDTRGGHDVLDGGAGNDIIYGQGGNDTLIGGEGDDTLYGGAGADVFQWNLADAGTSAAPATDTVKDFSLDQGDALDLRDLLQNYDGTSEDLGNYLQVGQEGGNTVVQVSTSGAFADAGVADQVIVLEGVQLTLEQLQAANKLIVD</sequence>
<dbReference type="InterPro" id="IPR038081">
    <property type="entry name" value="CalX-like_sf"/>
</dbReference>
<organism evidence="3 4">
    <name type="scientific">Pseudothauera rhizosphaerae</name>
    <dbReference type="NCBI Taxonomy" id="2565932"/>
    <lineage>
        <taxon>Bacteria</taxon>
        <taxon>Pseudomonadati</taxon>
        <taxon>Pseudomonadota</taxon>
        <taxon>Betaproteobacteria</taxon>
        <taxon>Rhodocyclales</taxon>
        <taxon>Zoogloeaceae</taxon>
        <taxon>Pseudothauera</taxon>
    </lineage>
</organism>
<dbReference type="Gene3D" id="2.150.10.10">
    <property type="entry name" value="Serralysin-like metalloprotease, C-terminal"/>
    <property type="match status" value="1"/>
</dbReference>
<feature type="compositionally biased region" description="Low complexity" evidence="1">
    <location>
        <begin position="161"/>
        <end position="172"/>
    </location>
</feature>
<dbReference type="InterPro" id="IPR002035">
    <property type="entry name" value="VWF_A"/>
</dbReference>
<dbReference type="SMART" id="SM00327">
    <property type="entry name" value="VWA"/>
    <property type="match status" value="1"/>
</dbReference>
<accession>A0A4S4A8U7</accession>
<protein>
    <submittedName>
        <fullName evidence="3">Retention module-containing protein</fullName>
    </submittedName>
</protein>
<proteinExistence type="predicted"/>
<comment type="caution">
    <text evidence="3">The sequence shown here is derived from an EMBL/GenBank/DDBJ whole genome shotgun (WGS) entry which is preliminary data.</text>
</comment>
<dbReference type="InterPro" id="IPR018511">
    <property type="entry name" value="Hemolysin-typ_Ca-bd_CS"/>
</dbReference>
<dbReference type="OrthoDB" id="8622300at2"/>
<dbReference type="SUPFAM" id="SSF51120">
    <property type="entry name" value="beta-Roll"/>
    <property type="match status" value="1"/>
</dbReference>
<dbReference type="NCBIfam" id="NF033682">
    <property type="entry name" value="retention_LapA"/>
    <property type="match status" value="1"/>
</dbReference>
<dbReference type="InterPro" id="IPR011049">
    <property type="entry name" value="Serralysin-like_metalloprot_C"/>
</dbReference>
<dbReference type="EMBL" id="SSOD01000027">
    <property type="protein sequence ID" value="THF54992.1"/>
    <property type="molecule type" value="Genomic_DNA"/>
</dbReference>
<dbReference type="PROSITE" id="PS50234">
    <property type="entry name" value="VWFA"/>
    <property type="match status" value="1"/>
</dbReference>
<dbReference type="InterPro" id="IPR019960">
    <property type="entry name" value="T1SS_VCA0849"/>
</dbReference>
<dbReference type="InterPro" id="IPR047777">
    <property type="entry name" value="LapA-like_RM"/>
</dbReference>
<dbReference type="PRINTS" id="PR00313">
    <property type="entry name" value="CABNDNGRPT"/>
</dbReference>
<dbReference type="InterPro" id="IPR046779">
    <property type="entry name" value="LapA_adhesin_dom"/>
</dbReference>
<dbReference type="GO" id="GO:0005509">
    <property type="term" value="F:calcium ion binding"/>
    <property type="evidence" value="ECO:0007669"/>
    <property type="project" value="InterPro"/>
</dbReference>
<dbReference type="Gene3D" id="3.40.50.410">
    <property type="entry name" value="von Willebrand factor, type A domain"/>
    <property type="match status" value="1"/>
</dbReference>
<dbReference type="RefSeq" id="WP_136387033.1">
    <property type="nucleotide sequence ID" value="NZ_SSOD01000027.1"/>
</dbReference>
<dbReference type="InterPro" id="IPR001343">
    <property type="entry name" value="Hemolysn_Ca-bd"/>
</dbReference>
<dbReference type="InterPro" id="IPR036465">
    <property type="entry name" value="vWFA_dom_sf"/>
</dbReference>
<feature type="region of interest" description="Disordered" evidence="1">
    <location>
        <begin position="157"/>
        <end position="177"/>
    </location>
</feature>
<keyword evidence="4" id="KW-1185">Reference proteome</keyword>
<dbReference type="Pfam" id="PF20579">
    <property type="entry name" value="LapA"/>
    <property type="match status" value="19"/>
</dbReference>
<dbReference type="Pfam" id="PF00353">
    <property type="entry name" value="HemolysinCabind"/>
    <property type="match status" value="2"/>
</dbReference>
<evidence type="ECO:0000256" key="1">
    <source>
        <dbReference type="SAM" id="MobiDB-lite"/>
    </source>
</evidence>
<dbReference type="Proteomes" id="UP000307956">
    <property type="component" value="Unassembled WGS sequence"/>
</dbReference>